<reference evidence="2" key="2">
    <citation type="submission" date="2022-08" db="EMBL/GenBank/DDBJ databases">
        <authorList>
            <person name="Dong C."/>
        </authorList>
    </citation>
    <scope>NUCLEOTIDE SEQUENCE</scope>
    <source>
        <strain evidence="2">59MF3M-4</strain>
    </source>
</reference>
<keyword evidence="3" id="KW-1185">Reference proteome</keyword>
<gene>
    <name evidence="2" type="primary">ptsN</name>
    <name evidence="2" type="ORF">NYR02_14830</name>
</gene>
<dbReference type="CDD" id="cd00211">
    <property type="entry name" value="PTS_IIA_fru"/>
    <property type="match status" value="1"/>
</dbReference>
<dbReference type="GO" id="GO:0008982">
    <property type="term" value="F:protein-N(PI)-phosphohistidine-sugar phosphotransferase activity"/>
    <property type="evidence" value="ECO:0007669"/>
    <property type="project" value="InterPro"/>
</dbReference>
<feature type="domain" description="PTS EIIA type-2" evidence="1">
    <location>
        <begin position="7"/>
        <end position="152"/>
    </location>
</feature>
<reference evidence="2" key="1">
    <citation type="journal article" date="2022" name="Front. Microbiol.">
        <title>Genome-based taxonomic rearrangement of Oceanobacter-related bacteria including the description of Thalassolituus hydrocarbonoclasticus sp. nov. and Thalassolituus pacificus sp. nov. and emended description of the genus Thalassolituus.</title>
        <authorList>
            <person name="Dong C."/>
            <person name="Wei L."/>
            <person name="Wang J."/>
            <person name="Lai Q."/>
            <person name="Huang Z."/>
            <person name="Shao Z."/>
        </authorList>
    </citation>
    <scope>NUCLEOTIDE SEQUENCE</scope>
    <source>
        <strain evidence="2">59MF3M-4</strain>
    </source>
</reference>
<dbReference type="PANTHER" id="PTHR47738">
    <property type="entry name" value="PTS SYSTEM FRUCTOSE-LIKE EIIA COMPONENT-RELATED"/>
    <property type="match status" value="1"/>
</dbReference>
<evidence type="ECO:0000259" key="1">
    <source>
        <dbReference type="PROSITE" id="PS51094"/>
    </source>
</evidence>
<dbReference type="GO" id="GO:0009401">
    <property type="term" value="P:phosphoenolpyruvate-dependent sugar phosphotransferase system"/>
    <property type="evidence" value="ECO:0007669"/>
    <property type="project" value="InterPro"/>
</dbReference>
<sequence>MDIRIEDILTPERTLIDAPVSSKKKLLEYLAGFIAEQLSDSSADDIYERLLSRERLGSTGIGEGIAIPHCRLKQCDQAMGVLLRLMEPVDYDAIDRQPVDLVFALLVPEEATEQHLQVLAMLARNFSEPAYREALRKAPDAQQFYQRALSEY</sequence>
<dbReference type="InterPro" id="IPR006320">
    <property type="entry name" value="PTS_Nitro_regul"/>
</dbReference>
<dbReference type="SUPFAM" id="SSF55804">
    <property type="entry name" value="Phoshotransferase/anion transport protein"/>
    <property type="match status" value="1"/>
</dbReference>
<dbReference type="AlphaFoldDB" id="A0A9X2WH24"/>
<dbReference type="PANTHER" id="PTHR47738:SF1">
    <property type="entry name" value="NITROGEN REGULATORY PROTEIN"/>
    <property type="match status" value="1"/>
</dbReference>
<protein>
    <submittedName>
        <fullName evidence="2">PTS IIA-like nitrogen regulatory protein PtsN</fullName>
    </submittedName>
</protein>
<evidence type="ECO:0000313" key="3">
    <source>
        <dbReference type="Proteomes" id="UP001147830"/>
    </source>
</evidence>
<proteinExistence type="predicted"/>
<dbReference type="InterPro" id="IPR016152">
    <property type="entry name" value="PTrfase/Anion_transptr"/>
</dbReference>
<dbReference type="InterPro" id="IPR051541">
    <property type="entry name" value="PTS_SugarTrans_NitroReg"/>
</dbReference>
<dbReference type="GO" id="GO:0030295">
    <property type="term" value="F:protein kinase activator activity"/>
    <property type="evidence" value="ECO:0007669"/>
    <property type="project" value="TreeGrafter"/>
</dbReference>
<accession>A0A9X2WH24</accession>
<organism evidence="2 3">
    <name type="scientific">Thalassolituus pacificus</name>
    <dbReference type="NCBI Taxonomy" id="2975440"/>
    <lineage>
        <taxon>Bacteria</taxon>
        <taxon>Pseudomonadati</taxon>
        <taxon>Pseudomonadota</taxon>
        <taxon>Gammaproteobacteria</taxon>
        <taxon>Oceanospirillales</taxon>
        <taxon>Oceanospirillaceae</taxon>
        <taxon>Thalassolituus</taxon>
    </lineage>
</organism>
<evidence type="ECO:0000313" key="2">
    <source>
        <dbReference type="EMBL" id="MCT7360294.1"/>
    </source>
</evidence>
<comment type="caution">
    <text evidence="2">The sequence shown here is derived from an EMBL/GenBank/DDBJ whole genome shotgun (WGS) entry which is preliminary data.</text>
</comment>
<dbReference type="EMBL" id="JAOANI010000028">
    <property type="protein sequence ID" value="MCT7360294.1"/>
    <property type="molecule type" value="Genomic_DNA"/>
</dbReference>
<dbReference type="PROSITE" id="PS51094">
    <property type="entry name" value="PTS_EIIA_TYPE_2"/>
    <property type="match status" value="1"/>
</dbReference>
<name>A0A9X2WH24_9GAMM</name>
<dbReference type="RefSeq" id="WP_260977133.1">
    <property type="nucleotide sequence ID" value="NZ_JAOANI010000028.1"/>
</dbReference>
<dbReference type="InterPro" id="IPR002178">
    <property type="entry name" value="PTS_EIIA_type-2_dom"/>
</dbReference>
<dbReference type="Pfam" id="PF00359">
    <property type="entry name" value="PTS_EIIA_2"/>
    <property type="match status" value="1"/>
</dbReference>
<dbReference type="Gene3D" id="3.40.930.10">
    <property type="entry name" value="Mannitol-specific EII, Chain A"/>
    <property type="match status" value="1"/>
</dbReference>
<dbReference type="Proteomes" id="UP001147830">
    <property type="component" value="Unassembled WGS sequence"/>
</dbReference>
<dbReference type="NCBIfam" id="TIGR01419">
    <property type="entry name" value="nitro_reg_IIA"/>
    <property type="match status" value="1"/>
</dbReference>